<dbReference type="AlphaFoldDB" id="A0A2C9KMP3"/>
<proteinExistence type="predicted"/>
<protein>
    <submittedName>
        <fullName evidence="2">Uncharacterized protein</fullName>
    </submittedName>
</protein>
<evidence type="ECO:0000313" key="3">
    <source>
        <dbReference type="Proteomes" id="UP000076420"/>
    </source>
</evidence>
<reference evidence="2" key="1">
    <citation type="submission" date="2020-05" db="UniProtKB">
        <authorList>
            <consortium name="EnsemblMetazoa"/>
        </authorList>
    </citation>
    <scope>IDENTIFICATION</scope>
    <source>
        <strain evidence="2">BB02</strain>
    </source>
</reference>
<evidence type="ECO:0000313" key="2">
    <source>
        <dbReference type="EnsemblMetazoa" id="BGLB021474-PA"/>
    </source>
</evidence>
<sequence>MPWNFEMFLCISTLQTDVLDLKEENKTLENQVSMLNEEIKNLKKQPQALKDDFREEEPNNVIANRLIGELKKEEDSTNYVGQEESKSHY</sequence>
<accession>A0A2C9KMP3</accession>
<evidence type="ECO:0000256" key="1">
    <source>
        <dbReference type="SAM" id="Coils"/>
    </source>
</evidence>
<name>A0A2C9KMP3_BIOGL</name>
<dbReference type="Gene3D" id="1.20.5.170">
    <property type="match status" value="1"/>
</dbReference>
<gene>
    <name evidence="2" type="primary">106078091</name>
</gene>
<dbReference type="EnsemblMetazoa" id="BGLB021474-RA">
    <property type="protein sequence ID" value="BGLB021474-PA"/>
    <property type="gene ID" value="BGLB021474"/>
</dbReference>
<keyword evidence="1" id="KW-0175">Coiled coil</keyword>
<dbReference type="Proteomes" id="UP000076420">
    <property type="component" value="Unassembled WGS sequence"/>
</dbReference>
<dbReference type="VEuPathDB" id="VectorBase:BGLB021474"/>
<feature type="coiled-coil region" evidence="1">
    <location>
        <begin position="11"/>
        <end position="45"/>
    </location>
</feature>
<organism evidence="2 3">
    <name type="scientific">Biomphalaria glabrata</name>
    <name type="common">Bloodfluke planorb</name>
    <name type="synonym">Freshwater snail</name>
    <dbReference type="NCBI Taxonomy" id="6526"/>
    <lineage>
        <taxon>Eukaryota</taxon>
        <taxon>Metazoa</taxon>
        <taxon>Spiralia</taxon>
        <taxon>Lophotrochozoa</taxon>
        <taxon>Mollusca</taxon>
        <taxon>Gastropoda</taxon>
        <taxon>Heterobranchia</taxon>
        <taxon>Euthyneura</taxon>
        <taxon>Panpulmonata</taxon>
        <taxon>Hygrophila</taxon>
        <taxon>Lymnaeoidea</taxon>
        <taxon>Planorbidae</taxon>
        <taxon>Biomphalaria</taxon>
    </lineage>
</organism>